<evidence type="ECO:0000313" key="3">
    <source>
        <dbReference type="Proteomes" id="UP000199477"/>
    </source>
</evidence>
<dbReference type="EMBL" id="FONH01000002">
    <property type="protein sequence ID" value="SFE36462.1"/>
    <property type="molecule type" value="Genomic_DNA"/>
</dbReference>
<protein>
    <submittedName>
        <fullName evidence="2">Phage tail tube protein, TTP</fullName>
    </submittedName>
</protein>
<sequence length="217" mass="23491">MSSIFPNGTRYSVSKTLAAAVAISAISNANPAVASAATPPADGSIVILTSGWGDLQPVARTKGGTANNFQLERVDTTDTVDFPAGQGAGSFALVSDWFEIDQVRNSAITGGEQQFFTYQYVNDRKSLQKQKPTFKTPVVITLTLDYDPDKPWYDGLIAADELKDPIVLRAILPNGQEMYYYAYPSFNPEPIGPANENQTNTATFSLLVPSIRYPKVA</sequence>
<evidence type="ECO:0000313" key="2">
    <source>
        <dbReference type="EMBL" id="SFE36462.1"/>
    </source>
</evidence>
<proteinExistence type="predicted"/>
<dbReference type="STRING" id="500610.SAMN02799615_00850"/>
<gene>
    <name evidence="2" type="ORF">SAMN02799615_00850</name>
</gene>
<dbReference type="Proteomes" id="UP000199477">
    <property type="component" value="Unassembled WGS sequence"/>
</dbReference>
<keyword evidence="1" id="KW-0732">Signal</keyword>
<evidence type="ECO:0000256" key="1">
    <source>
        <dbReference type="SAM" id="SignalP"/>
    </source>
</evidence>
<dbReference type="RefSeq" id="WP_051549009.1">
    <property type="nucleotide sequence ID" value="NZ_FONH01000002.1"/>
</dbReference>
<dbReference type="AlphaFoldDB" id="A0A1I1ZXQ0"/>
<name>A0A1I1ZXQ0_9GAMM</name>
<organism evidence="2 3">
    <name type="scientific">Dyella marensis</name>
    <dbReference type="NCBI Taxonomy" id="500610"/>
    <lineage>
        <taxon>Bacteria</taxon>
        <taxon>Pseudomonadati</taxon>
        <taxon>Pseudomonadota</taxon>
        <taxon>Gammaproteobacteria</taxon>
        <taxon>Lysobacterales</taxon>
        <taxon>Rhodanobacteraceae</taxon>
        <taxon>Dyella</taxon>
    </lineage>
</organism>
<keyword evidence="3" id="KW-1185">Reference proteome</keyword>
<reference evidence="3" key="1">
    <citation type="submission" date="2016-10" db="EMBL/GenBank/DDBJ databases">
        <authorList>
            <person name="Varghese N."/>
            <person name="Submissions S."/>
        </authorList>
    </citation>
    <scope>NUCLEOTIDE SEQUENCE [LARGE SCALE GENOMIC DNA]</scope>
    <source>
        <strain evidence="3">UNC178MFTsu3.1</strain>
    </source>
</reference>
<feature type="chain" id="PRO_5011549347" evidence="1">
    <location>
        <begin position="35"/>
        <end position="217"/>
    </location>
</feature>
<accession>A0A1I1ZXQ0</accession>
<dbReference type="InterPro" id="IPR014918">
    <property type="entry name" value="Phage_tail_3"/>
</dbReference>
<dbReference type="Pfam" id="PF08813">
    <property type="entry name" value="Phage_tail_3"/>
    <property type="match status" value="1"/>
</dbReference>
<feature type="signal peptide" evidence="1">
    <location>
        <begin position="1"/>
        <end position="34"/>
    </location>
</feature>